<protein>
    <submittedName>
        <fullName evidence="2">Uncharacterized protein</fullName>
    </submittedName>
</protein>
<gene>
    <name evidence="2" type="ORF">GQ602_002944</name>
</gene>
<dbReference type="Proteomes" id="UP000562929">
    <property type="component" value="Unassembled WGS sequence"/>
</dbReference>
<name>A0A8H4Q771_9HYPO</name>
<organism evidence="2 3">
    <name type="scientific">Ophiocordyceps camponoti-floridani</name>
    <dbReference type="NCBI Taxonomy" id="2030778"/>
    <lineage>
        <taxon>Eukaryota</taxon>
        <taxon>Fungi</taxon>
        <taxon>Dikarya</taxon>
        <taxon>Ascomycota</taxon>
        <taxon>Pezizomycotina</taxon>
        <taxon>Sordariomycetes</taxon>
        <taxon>Hypocreomycetidae</taxon>
        <taxon>Hypocreales</taxon>
        <taxon>Ophiocordycipitaceae</taxon>
        <taxon>Ophiocordyceps</taxon>
    </lineage>
</organism>
<dbReference type="AlphaFoldDB" id="A0A8H4Q771"/>
<feature type="region of interest" description="Disordered" evidence="1">
    <location>
        <begin position="1"/>
        <end position="21"/>
    </location>
</feature>
<dbReference type="EMBL" id="JAACLJ010000003">
    <property type="protein sequence ID" value="KAF4589055.1"/>
    <property type="molecule type" value="Genomic_DNA"/>
</dbReference>
<accession>A0A8H4Q771</accession>
<sequence length="264" mass="29564">MSDTELVSREQRKSTSSGDPLLIFMLPSLGHDGPSGEENNPRPWVGELPKGAVLNWFSFAVDRNGVYKSLDSMVWPTVETFVALPSFEEKEQELSSIVCTVGDDVTGHAVFPFLWLGTEMHLRQRTGPSVLIPAWLAAEPAFLDMMYLALVAETVRGSDRLRSELYEVLVLYFPASLGRLRSLGEKRLLEVVFGLNRSKLRALVLWCTLRTLSAMSYYADHTASSRWTEQILPGVQAAVEREILQGFHVKQWPEKHISAQVSGV</sequence>
<evidence type="ECO:0000313" key="2">
    <source>
        <dbReference type="EMBL" id="KAF4589055.1"/>
    </source>
</evidence>
<keyword evidence="3" id="KW-1185">Reference proteome</keyword>
<reference evidence="2 3" key="1">
    <citation type="journal article" date="2020" name="G3 (Bethesda)">
        <title>Genetic Underpinnings of Host Manipulation by Ophiocordyceps as Revealed by Comparative Transcriptomics.</title>
        <authorList>
            <person name="Will I."/>
            <person name="Das B."/>
            <person name="Trinh T."/>
            <person name="Brachmann A."/>
            <person name="Ohm R.A."/>
            <person name="de Bekker C."/>
        </authorList>
    </citation>
    <scope>NUCLEOTIDE SEQUENCE [LARGE SCALE GENOMIC DNA]</scope>
    <source>
        <strain evidence="2 3">EC05</strain>
    </source>
</reference>
<comment type="caution">
    <text evidence="2">The sequence shown here is derived from an EMBL/GenBank/DDBJ whole genome shotgun (WGS) entry which is preliminary data.</text>
</comment>
<evidence type="ECO:0000256" key="1">
    <source>
        <dbReference type="SAM" id="MobiDB-lite"/>
    </source>
</evidence>
<evidence type="ECO:0000313" key="3">
    <source>
        <dbReference type="Proteomes" id="UP000562929"/>
    </source>
</evidence>
<proteinExistence type="predicted"/>
<feature type="compositionally biased region" description="Basic and acidic residues" evidence="1">
    <location>
        <begin position="1"/>
        <end position="13"/>
    </location>
</feature>